<keyword evidence="8" id="KW-1185">Reference proteome</keyword>
<accession>A0A370FHU5</accession>
<dbReference type="Proteomes" id="UP000255265">
    <property type="component" value="Unassembled WGS sequence"/>
</dbReference>
<dbReference type="GO" id="GO:0071949">
    <property type="term" value="F:FAD binding"/>
    <property type="evidence" value="ECO:0007669"/>
    <property type="project" value="InterPro"/>
</dbReference>
<dbReference type="OrthoDB" id="9782160at2"/>
<dbReference type="PANTHER" id="PTHR13789">
    <property type="entry name" value="MONOOXYGENASE"/>
    <property type="match status" value="1"/>
</dbReference>
<evidence type="ECO:0000259" key="6">
    <source>
        <dbReference type="Pfam" id="PF01494"/>
    </source>
</evidence>
<dbReference type="STRING" id="433924.NS331_23120"/>
<dbReference type="GO" id="GO:0004497">
    <property type="term" value="F:monooxygenase activity"/>
    <property type="evidence" value="ECO:0007669"/>
    <property type="project" value="UniProtKB-KW"/>
</dbReference>
<keyword evidence="4" id="KW-0560">Oxidoreductase</keyword>
<keyword evidence="2" id="KW-0285">Flavoprotein</keyword>
<evidence type="ECO:0000256" key="1">
    <source>
        <dbReference type="ARBA" id="ARBA00001974"/>
    </source>
</evidence>
<keyword evidence="5" id="KW-0503">Monooxygenase</keyword>
<dbReference type="InterPro" id="IPR036188">
    <property type="entry name" value="FAD/NAD-bd_sf"/>
</dbReference>
<dbReference type="Gene3D" id="3.50.50.60">
    <property type="entry name" value="FAD/NAD(P)-binding domain"/>
    <property type="match status" value="1"/>
</dbReference>
<protein>
    <submittedName>
        <fullName evidence="7">Salicylate hydroxylase</fullName>
    </submittedName>
</protein>
<evidence type="ECO:0000313" key="7">
    <source>
        <dbReference type="EMBL" id="RDI25901.1"/>
    </source>
</evidence>
<dbReference type="InterPro" id="IPR002938">
    <property type="entry name" value="FAD-bd"/>
</dbReference>
<dbReference type="InterPro" id="IPR050493">
    <property type="entry name" value="FAD-dep_Monooxygenase_BioMet"/>
</dbReference>
<sequence>MRIHSLIVGGGIGGLAAALALARAGRTADLMEQAPAFSEVGAGIQLGPNVVRRLRALGLGEALNGIVAHPERLCVSSALNGGRIATMPLAGAMEQRYGAPYFTVHRADLHGLLLEAVRAQAEGAVMLSTGARIERLSTRGDEFVCAATDDGRAWEGDALVGADGVWGRVRPHIWPDAAPARPTGHMAFRALLKQDILPAALRSRQVDVWLAPRLHAVAYPVRGGEWLNLVVLVESAPDEAAADARDWDQAASRAALDRATGHVGQPLRALLDAVPAWRAWTLCDRTPLTGPQEMVDGRVALLGDAAHPMLPYLAQGAGMAIEDAVALAQQLGGCTPAQVPQALVRYAQARWARDAQVQARARRNGRIFHLGGPARWGRDMAMRLAGPALMDQPWLYAG</sequence>
<dbReference type="EMBL" id="QQAV01000003">
    <property type="protein sequence ID" value="RDI25901.1"/>
    <property type="molecule type" value="Genomic_DNA"/>
</dbReference>
<comment type="cofactor">
    <cofactor evidence="1">
        <name>FAD</name>
        <dbReference type="ChEBI" id="CHEBI:57692"/>
    </cofactor>
</comment>
<comment type="caution">
    <text evidence="7">The sequence shown here is derived from an EMBL/GenBank/DDBJ whole genome shotgun (WGS) entry which is preliminary data.</text>
</comment>
<dbReference type="Pfam" id="PF01494">
    <property type="entry name" value="FAD_binding_3"/>
    <property type="match status" value="1"/>
</dbReference>
<gene>
    <name evidence="7" type="ORF">DFR41_10357</name>
</gene>
<evidence type="ECO:0000256" key="3">
    <source>
        <dbReference type="ARBA" id="ARBA00022827"/>
    </source>
</evidence>
<dbReference type="RefSeq" id="WP_114802574.1">
    <property type="nucleotide sequence ID" value="NZ_QQAV01000003.1"/>
</dbReference>
<dbReference type="PANTHER" id="PTHR13789:SF318">
    <property type="entry name" value="GERANYLGERANYL DIPHOSPHATE REDUCTASE"/>
    <property type="match status" value="1"/>
</dbReference>
<keyword evidence="3" id="KW-0274">FAD</keyword>
<dbReference type="PRINTS" id="PR00420">
    <property type="entry name" value="RNGMNOXGNASE"/>
</dbReference>
<dbReference type="SUPFAM" id="SSF51905">
    <property type="entry name" value="FAD/NAD(P)-binding domain"/>
    <property type="match status" value="1"/>
</dbReference>
<feature type="domain" description="FAD-binding" evidence="6">
    <location>
        <begin position="5"/>
        <end position="358"/>
    </location>
</feature>
<organism evidence="7 8">
    <name type="scientific">Pseudacidovorax intermedius</name>
    <dbReference type="NCBI Taxonomy" id="433924"/>
    <lineage>
        <taxon>Bacteria</taxon>
        <taxon>Pseudomonadati</taxon>
        <taxon>Pseudomonadota</taxon>
        <taxon>Betaproteobacteria</taxon>
        <taxon>Burkholderiales</taxon>
        <taxon>Comamonadaceae</taxon>
        <taxon>Pseudacidovorax</taxon>
    </lineage>
</organism>
<evidence type="ECO:0000313" key="8">
    <source>
        <dbReference type="Proteomes" id="UP000255265"/>
    </source>
</evidence>
<evidence type="ECO:0000256" key="4">
    <source>
        <dbReference type="ARBA" id="ARBA00023002"/>
    </source>
</evidence>
<evidence type="ECO:0000256" key="2">
    <source>
        <dbReference type="ARBA" id="ARBA00022630"/>
    </source>
</evidence>
<dbReference type="SUPFAM" id="SSF54373">
    <property type="entry name" value="FAD-linked reductases, C-terminal domain"/>
    <property type="match status" value="1"/>
</dbReference>
<proteinExistence type="predicted"/>
<name>A0A370FHU5_9BURK</name>
<reference evidence="7 8" key="1">
    <citation type="submission" date="2018-07" db="EMBL/GenBank/DDBJ databases">
        <title>Genomic Encyclopedia of Type Strains, Phase IV (KMG-IV): sequencing the most valuable type-strain genomes for metagenomic binning, comparative biology and taxonomic classification.</title>
        <authorList>
            <person name="Goeker M."/>
        </authorList>
    </citation>
    <scope>NUCLEOTIDE SEQUENCE [LARGE SCALE GENOMIC DNA]</scope>
    <source>
        <strain evidence="7 8">DSM 21352</strain>
    </source>
</reference>
<dbReference type="AlphaFoldDB" id="A0A370FHU5"/>
<evidence type="ECO:0000256" key="5">
    <source>
        <dbReference type="ARBA" id="ARBA00023033"/>
    </source>
</evidence>